<dbReference type="PROSITE" id="PS00079">
    <property type="entry name" value="MULTICOPPER_OXIDASE1"/>
    <property type="match status" value="2"/>
</dbReference>
<dbReference type="SUPFAM" id="SSF49503">
    <property type="entry name" value="Cupredoxins"/>
    <property type="match status" value="6"/>
</dbReference>
<feature type="disulfide bond" evidence="30">
    <location>
        <begin position="823"/>
        <end position="849"/>
    </location>
</feature>
<dbReference type="PIRSF" id="PIRSF000354">
    <property type="entry name" value="Factors_V_VIII"/>
    <property type="match status" value="1"/>
</dbReference>
<dbReference type="GeneTree" id="ENSGT00940000158556"/>
<evidence type="ECO:0000256" key="18">
    <source>
        <dbReference type="ARBA" id="ARBA00022786"/>
    </source>
</evidence>
<evidence type="ECO:0000256" key="16">
    <source>
        <dbReference type="ARBA" id="ARBA00022729"/>
    </source>
</evidence>
<dbReference type="PROSITE" id="PS01286">
    <property type="entry name" value="FA58C_2"/>
    <property type="match status" value="2"/>
</dbReference>
<dbReference type="InterPro" id="IPR050633">
    <property type="entry name" value="Neuropilin_MCO_CoagFactor"/>
</dbReference>
<feature type="compositionally biased region" description="Acidic residues" evidence="31">
    <location>
        <begin position="143"/>
        <end position="163"/>
    </location>
</feature>
<keyword evidence="11" id="KW-1017">Isopeptide bond</keyword>
<dbReference type="GO" id="GO:0015031">
    <property type="term" value="P:protein transport"/>
    <property type="evidence" value="ECO:0007669"/>
    <property type="project" value="UniProtKB-KW"/>
</dbReference>
<keyword evidence="15" id="KW-0479">Metal-binding</keyword>
<dbReference type="SUPFAM" id="SSF49785">
    <property type="entry name" value="Galactose-binding domain-like"/>
    <property type="match status" value="2"/>
</dbReference>
<reference evidence="33" key="2">
    <citation type="submission" date="2025-08" db="UniProtKB">
        <authorList>
            <consortium name="Ensembl"/>
        </authorList>
    </citation>
    <scope>IDENTIFICATION</scope>
</reference>
<feature type="compositionally biased region" description="Polar residues" evidence="31">
    <location>
        <begin position="1208"/>
        <end position="1218"/>
    </location>
</feature>
<evidence type="ECO:0000256" key="21">
    <source>
        <dbReference type="ARBA" id="ARBA00022927"/>
    </source>
</evidence>
<keyword evidence="20" id="KW-0832">Ubl conjugation</keyword>
<feature type="disulfide bond" evidence="30">
    <location>
        <begin position="490"/>
        <end position="516"/>
    </location>
</feature>
<dbReference type="InterPro" id="IPR007135">
    <property type="entry name" value="Atg3/Atg10"/>
</dbReference>
<feature type="region of interest" description="Disordered" evidence="31">
    <location>
        <begin position="1175"/>
        <end position="1223"/>
    </location>
</feature>
<feature type="domain" description="F5/8 type C" evidence="32">
    <location>
        <begin position="2087"/>
        <end position="2241"/>
    </location>
</feature>
<dbReference type="GO" id="GO:0038023">
    <property type="term" value="F:signaling receptor activity"/>
    <property type="evidence" value="ECO:0007669"/>
    <property type="project" value="TreeGrafter"/>
</dbReference>
<evidence type="ECO:0000256" key="14">
    <source>
        <dbReference type="ARBA" id="ARBA00022692"/>
    </source>
</evidence>
<keyword evidence="24" id="KW-0072">Autophagy</keyword>
<evidence type="ECO:0000256" key="6">
    <source>
        <dbReference type="ARBA" id="ARBA00010609"/>
    </source>
</evidence>
<dbReference type="GO" id="GO:0019787">
    <property type="term" value="F:ubiquitin-like protein transferase activity"/>
    <property type="evidence" value="ECO:0007669"/>
    <property type="project" value="InterPro"/>
</dbReference>
<dbReference type="FunFam" id="2.60.40.420:FF:000002">
    <property type="entry name" value="Hephaestin like 1"/>
    <property type="match status" value="1"/>
</dbReference>
<dbReference type="GO" id="GO:0005507">
    <property type="term" value="F:copper ion binding"/>
    <property type="evidence" value="ECO:0007669"/>
    <property type="project" value="InterPro"/>
</dbReference>
<sequence length="2258" mass="255023">MQNVINTVKGKALEVAEYLTPVLKESKFKETGVITPEEFVAAGDHLVHHCPTWQWASGEELKVKAYLPTDKQFLVTKNVPCYKRCKQMEYSDEQEAIIEEDDGDGGWVDTFHNAGIVGATEAVKEITLDSKDNIKIPECSASCEDDDEEDEGEAADMEEYEESGLLETDDATLDTRHIVEANKTKVDVGGEDAILQTRTYDLYITYDKYYQTPRLWLFGYDEERQPLTVEHMYEDISQDHVKKTVTIENHPHLPPPPMCSVHPCRHAEVMKKIIETVAEGGGELGVHMYLLIFLKFVQAVIPTIEYDYTRHFTIAALTGVSTMTLHCLQLFLLLLLGSWWPDSEQHVVGAVKIREHYIAAQITSWTYKPEPEEKSRLEHSGPVFKKISYREYEVDFKKEKPANTFTGLLGPTLHAEVGDTLVVHLKNMADKPVSIHPQGLVYSKNEEGSLYDDRTSSAEKRDDAVLPGQLYTYVWDISEEVGPGEADLPCLTYAYYSHENMAMDFNSGLIGALLICKKGSLNEDGSQKHFDREYVLMFGVFDENKSWQKSASVKYTINGYTNGMLPDLEACAYDNISWHLIGMSSKPEIFSIHINGQSMEQKHRRVSAVNLVGGASTTVNMTVTEEGRWLISSLVQKHLQAGMHGYLTVRDCGDKEVKKNRLSYRERLMVKTWDYFIAAEEVTWDYAPSIPDTLDRHYKSQHLDNFSNLIGKRYKKAIFTQYTDASFTKRLENPRPKQTGILGPIIRAQINDKVRIVFKNKASRPYSIYFHGVTLAKNAEGADYPLDPTSNGTQSRGVEPGNTYTYEWKIAKTDQPTAQDAQCITRMYHSAVNIERDIASGLIGPLLICKSEALTQKGVQKKADEEQQAVFAVFDENKSWYLEDNIKEYCSNPATVKRDDPKFYNSNIMHTINGYVSDSSEILGFCRDTVVQWHFFSVGTHDELVSVRLAGHFFLYQGKYEDTLSLFPMSGESVTVEMDNGGTWLLASWGTPEMSYGMRLRFRDAKCDYEEDETFDVVALSPTKAERKAVTTSAEEDVQENEENKEESDYQDYLASFYSIRGSRMAAGDEEKQNLTALAWEEYEDTDATSSEVAVGSGLTAINSSGTTNNSKFLETHITPLPPGKAETFQSNHTSITAEEDLVLATMSDGEADLVFENRSQSSYEIAHSNMSAGEHLLSNGEGPVNVAEELPAGGNDNKPFPEKHQEQSPGRGNYTTNQRRKRRSSLAIKFYSVQKMNTLLNHVRNKNVSFSGKTDVPLSVHHTENTSNEAMVGTGQLPNEHDDDLEEEGKKMENVMHTVNLTLDLDLIVGDRSNASGLSEPRISKNKPEDVFSLEYMLDNTSPNSSPAVVKNLLEASLPGAGKYSSKMTSEEWNLVSAKMNLGLEASLDKSAGGKLNHHGRNGTASINKEDMKKYQGFSHLMGENQKGTHMHPTHKGKEGNNNDTVTLSGTFKIRRRKKEDAKITYLLSPRSRNPKKPSNSVAGFGRALLPGGTNHTAVPCCTDTTRAGSEGSQRVDVSRGRQGESLGDSLTPQQFRPSITIGLPRADGDYDYVIGESYSDESSGGEYEYHYVSFDDPYMTDPKVNISRQRDPDDIAEHYLRSRGNKRRYYIAAKEVCWNYAGYKKSAMRNDKTCKDGSRHKVIFQSYTDSTFSTLQDEDEYTEHLGILGPVIRAEVDDVILVHFKNLASRPYSLHAHGVLYEKSSEGSVYDDESTAWFKEDEVQPNNSYIYVWYASQRSGPLQSGAACRSWIYYSDLNLEKDIQSGLIGPILICEKGSFSKSNSSRTYTRDFFLLFMVFDEEKSWYFDKHSGRPCNEKTREMQQCHKFYAINGITYNLQGLRMYEGETVRWHLMNMGGPKDIHVVHFHGQTFIEQGEPEHQLGTYTLLPGSFRTIEMKPQRPGWWLLDTEVGEYQQAGMQTSYLVIEKECRIPMGLASGVILDSQIDASHHIDYWEPKLARLNNYGTYNAWSTTVEEELPWIQVDFRRQVLLTGIQTQGAKQFFKSLYIQKYFLVYSKDKRTWNTFKGDSSPTGKIFEGNSNAYEVKENIIDPPIIARYIRLYPTEVYNRPTLRMELLGCEVDGCSLPLGMESGEIKNTQITASSTKTSWFNTWDASLARLNQNGKMNAWRAKFNNNQQWLQIDLLTVKKITAIATQGVTSMSAENFVKTYVLLYSNEGSEWKSYIEDSSSMPKVFLGNANSNGHVKNFFNPPILSRFIRIVPKTWYRGIALRVELYGCNFGGGLAVKRIDESGRS</sequence>
<evidence type="ECO:0000313" key="33">
    <source>
        <dbReference type="Ensembl" id="ENSTGUP00000013824.2"/>
    </source>
</evidence>
<evidence type="ECO:0000256" key="27">
    <source>
        <dbReference type="ARBA" id="ARBA00023157"/>
    </source>
</evidence>
<dbReference type="EC" id="1.16.3.1" evidence="7"/>
<evidence type="ECO:0000256" key="13">
    <source>
        <dbReference type="ARBA" id="ARBA00022679"/>
    </source>
</evidence>
<comment type="similarity">
    <text evidence="5">Belongs to the ATG3 family.</text>
</comment>
<dbReference type="Pfam" id="PF07732">
    <property type="entry name" value="Cu-oxidase_3"/>
    <property type="match status" value="3"/>
</dbReference>
<dbReference type="GO" id="GO:0006811">
    <property type="term" value="P:monoatomic ion transport"/>
    <property type="evidence" value="ECO:0007669"/>
    <property type="project" value="UniProtKB-KW"/>
</dbReference>
<dbReference type="Ensembl" id="ENSTGUT00000013983.2">
    <property type="protein sequence ID" value="ENSTGUP00000013824.2"/>
    <property type="gene ID" value="ENSTGUG00000013426.2"/>
</dbReference>
<feature type="compositionally biased region" description="Acidic residues" evidence="31">
    <location>
        <begin position="1034"/>
        <end position="1048"/>
    </location>
</feature>
<dbReference type="Gene3D" id="2.60.40.420">
    <property type="entry name" value="Cupredoxins - blue copper proteins"/>
    <property type="match status" value="5"/>
</dbReference>
<dbReference type="Pfam" id="PF03987">
    <property type="entry name" value="Autophagy_act_C"/>
    <property type="match status" value="1"/>
</dbReference>
<evidence type="ECO:0000256" key="2">
    <source>
        <dbReference type="ARBA" id="ARBA00004167"/>
    </source>
</evidence>
<evidence type="ECO:0000256" key="20">
    <source>
        <dbReference type="ARBA" id="ARBA00022843"/>
    </source>
</evidence>
<feature type="disulfide bond" evidence="30">
    <location>
        <begin position="926"/>
        <end position="1007"/>
    </location>
</feature>
<keyword evidence="13" id="KW-0808">Transferase</keyword>
<keyword evidence="25" id="KW-0406">Ion transport</keyword>
<evidence type="ECO:0000256" key="15">
    <source>
        <dbReference type="ARBA" id="ARBA00022723"/>
    </source>
</evidence>
<evidence type="ECO:0000256" key="22">
    <source>
        <dbReference type="ARBA" id="ARBA00022989"/>
    </source>
</evidence>
<dbReference type="STRING" id="59729.ENSTGUP00000013824"/>
<feature type="region of interest" description="Disordered" evidence="31">
    <location>
        <begin position="1506"/>
        <end position="1537"/>
    </location>
</feature>
<dbReference type="InterPro" id="IPR033138">
    <property type="entry name" value="Cu_oxidase_CS"/>
</dbReference>
<evidence type="ECO:0000256" key="28">
    <source>
        <dbReference type="ARBA" id="ARBA00023180"/>
    </source>
</evidence>
<reference evidence="33 34" key="1">
    <citation type="journal article" date="2010" name="Nature">
        <title>The genome of a songbird.</title>
        <authorList>
            <person name="Warren W.C."/>
            <person name="Clayton D.F."/>
            <person name="Ellegren H."/>
            <person name="Arnold A.P."/>
            <person name="Hillier L.W."/>
            <person name="Kunstner A."/>
            <person name="Searle S."/>
            <person name="White S."/>
            <person name="Vilella A.J."/>
            <person name="Fairley S."/>
            <person name="Heger A."/>
            <person name="Kong L."/>
            <person name="Ponting C.P."/>
            <person name="Jarvis E.D."/>
            <person name="Mello C.V."/>
            <person name="Minx P."/>
            <person name="Lovell P."/>
            <person name="Velho T.A."/>
            <person name="Ferris M."/>
            <person name="Balakrishnan C.N."/>
            <person name="Sinha S."/>
            <person name="Blatti C."/>
            <person name="London S.E."/>
            <person name="Li Y."/>
            <person name="Lin Y.C."/>
            <person name="George J."/>
            <person name="Sweedler J."/>
            <person name="Southey B."/>
            <person name="Gunaratne P."/>
            <person name="Watson M."/>
            <person name="Nam K."/>
            <person name="Backstrom N."/>
            <person name="Smeds L."/>
            <person name="Nabholz B."/>
            <person name="Itoh Y."/>
            <person name="Whitney O."/>
            <person name="Pfenning A.R."/>
            <person name="Howard J."/>
            <person name="Volker M."/>
            <person name="Skinner B.M."/>
            <person name="Griffin D.K."/>
            <person name="Ye L."/>
            <person name="McLaren W.M."/>
            <person name="Flicek P."/>
            <person name="Quesada V."/>
            <person name="Velasco G."/>
            <person name="Lopez-Otin C."/>
            <person name="Puente X.S."/>
            <person name="Olender T."/>
            <person name="Lancet D."/>
            <person name="Smit A.F."/>
            <person name="Hubley R."/>
            <person name="Konkel M.K."/>
            <person name="Walker J.A."/>
            <person name="Batzer M.A."/>
            <person name="Gu W."/>
            <person name="Pollock D.D."/>
            <person name="Chen L."/>
            <person name="Cheng Z."/>
            <person name="Eichler E.E."/>
            <person name="Stapley J."/>
            <person name="Slate J."/>
            <person name="Ekblom R."/>
            <person name="Birkhead T."/>
            <person name="Burke T."/>
            <person name="Burt D."/>
            <person name="Scharff C."/>
            <person name="Adam I."/>
            <person name="Richard H."/>
            <person name="Sultan M."/>
            <person name="Soldatov A."/>
            <person name="Lehrach H."/>
            <person name="Edwards S.V."/>
            <person name="Yang S.P."/>
            <person name="Li X."/>
            <person name="Graves T."/>
            <person name="Fulton L."/>
            <person name="Nelson J."/>
            <person name="Chinwalla A."/>
            <person name="Hou S."/>
            <person name="Mardis E.R."/>
            <person name="Wilson R.K."/>
        </authorList>
    </citation>
    <scope>NUCLEOTIDE SEQUENCE [LARGE SCALE GENOMIC DNA]</scope>
</reference>
<dbReference type="GO" id="GO:0006914">
    <property type="term" value="P:autophagy"/>
    <property type="evidence" value="ECO:0007669"/>
    <property type="project" value="UniProtKB-KW"/>
</dbReference>
<evidence type="ECO:0000256" key="30">
    <source>
        <dbReference type="PIRSR" id="PIRSR000354-1"/>
    </source>
</evidence>
<dbReference type="GO" id="GO:0007596">
    <property type="term" value="P:blood coagulation"/>
    <property type="evidence" value="ECO:0007669"/>
    <property type="project" value="Ensembl"/>
</dbReference>
<dbReference type="GO" id="GO:0008015">
    <property type="term" value="P:blood circulation"/>
    <property type="evidence" value="ECO:0007669"/>
    <property type="project" value="Ensembl"/>
</dbReference>
<feature type="disulfide bond" evidence="30">
    <location>
        <begin position="1750"/>
        <end position="1776"/>
    </location>
</feature>
<keyword evidence="10" id="KW-0963">Cytoplasm</keyword>
<keyword evidence="34" id="KW-1185">Reference proteome</keyword>
<keyword evidence="14" id="KW-0812">Transmembrane</keyword>
<gene>
    <name evidence="33" type="primary">ATG3</name>
</gene>
<protein>
    <recommendedName>
        <fullName evidence="8">Ubiquitin-like-conjugating enzyme ATG3</fullName>
        <ecNumber evidence="7">1.16.3.1</ecNumber>
    </recommendedName>
    <alternativeName>
        <fullName evidence="29">Autophagy-related protein 3</fullName>
    </alternativeName>
</protein>
<keyword evidence="22" id="KW-1133">Transmembrane helix</keyword>
<dbReference type="Pfam" id="PF00754">
    <property type="entry name" value="F5_F8_type_C"/>
    <property type="match status" value="2"/>
</dbReference>
<evidence type="ECO:0000256" key="10">
    <source>
        <dbReference type="ARBA" id="ARBA00022490"/>
    </source>
</evidence>
<evidence type="ECO:0000256" key="8">
    <source>
        <dbReference type="ARBA" id="ARBA00017573"/>
    </source>
</evidence>
<dbReference type="PANTHER" id="PTHR46806">
    <property type="entry name" value="F5/8 TYPE C DOMAIN-CONTAINING PROTEIN"/>
    <property type="match status" value="1"/>
</dbReference>
<evidence type="ECO:0000256" key="26">
    <source>
        <dbReference type="ARBA" id="ARBA00023136"/>
    </source>
</evidence>
<evidence type="ECO:0000256" key="17">
    <source>
        <dbReference type="ARBA" id="ARBA00022737"/>
    </source>
</evidence>
<feature type="disulfide bond" evidence="30">
    <location>
        <begin position="571"/>
        <end position="652"/>
    </location>
</feature>
<reference evidence="33" key="3">
    <citation type="submission" date="2025-09" db="UniProtKB">
        <authorList>
            <consortium name="Ensembl"/>
        </authorList>
    </citation>
    <scope>IDENTIFICATION</scope>
</reference>
<feature type="domain" description="F5/8 type C" evidence="32">
    <location>
        <begin position="1932"/>
        <end position="2082"/>
    </location>
</feature>
<evidence type="ECO:0000256" key="29">
    <source>
        <dbReference type="ARBA" id="ARBA00034553"/>
    </source>
</evidence>
<evidence type="ECO:0000256" key="1">
    <source>
        <dbReference type="ARBA" id="ARBA00001935"/>
    </source>
</evidence>
<keyword evidence="18" id="KW-0833">Ubl conjugation pathway</keyword>
<dbReference type="InParanoid" id="H0ZT78"/>
<evidence type="ECO:0000256" key="25">
    <source>
        <dbReference type="ARBA" id="ARBA00023065"/>
    </source>
</evidence>
<evidence type="ECO:0000256" key="5">
    <source>
        <dbReference type="ARBA" id="ARBA00007683"/>
    </source>
</evidence>
<dbReference type="Gene3D" id="3.30.1460.50">
    <property type="match status" value="1"/>
</dbReference>
<feature type="disulfide bond" evidence="30">
    <location>
        <begin position="1932"/>
        <end position="2082"/>
    </location>
</feature>
<dbReference type="HOGENOM" id="CLU_000948_1_0_1"/>
<dbReference type="InterPro" id="IPR011707">
    <property type="entry name" value="Cu-oxidase-like_N"/>
</dbReference>
<keyword evidence="16" id="KW-0732">Signal</keyword>
<dbReference type="CDD" id="cd00057">
    <property type="entry name" value="FA58C"/>
    <property type="match status" value="2"/>
</dbReference>
<evidence type="ECO:0000256" key="9">
    <source>
        <dbReference type="ARBA" id="ARBA00022448"/>
    </source>
</evidence>
<dbReference type="InterPro" id="IPR024715">
    <property type="entry name" value="Factor_5/8-like"/>
</dbReference>
<evidence type="ECO:0000259" key="32">
    <source>
        <dbReference type="PROSITE" id="PS50022"/>
    </source>
</evidence>
<organism evidence="33 34">
    <name type="scientific">Taeniopygia guttata</name>
    <name type="common">Zebra finch</name>
    <name type="synonym">Poephila guttata</name>
    <dbReference type="NCBI Taxonomy" id="59729"/>
    <lineage>
        <taxon>Eukaryota</taxon>
        <taxon>Metazoa</taxon>
        <taxon>Chordata</taxon>
        <taxon>Craniata</taxon>
        <taxon>Vertebrata</taxon>
        <taxon>Euteleostomi</taxon>
        <taxon>Archelosauria</taxon>
        <taxon>Archosauria</taxon>
        <taxon>Dinosauria</taxon>
        <taxon>Saurischia</taxon>
        <taxon>Theropoda</taxon>
        <taxon>Coelurosauria</taxon>
        <taxon>Aves</taxon>
        <taxon>Neognathae</taxon>
        <taxon>Neoaves</taxon>
        <taxon>Telluraves</taxon>
        <taxon>Australaves</taxon>
        <taxon>Passeriformes</taxon>
        <taxon>Passeroidea</taxon>
        <taxon>Estrildidae</taxon>
        <taxon>Estrildinae</taxon>
        <taxon>Taeniopygia</taxon>
    </lineage>
</organism>
<evidence type="ECO:0000256" key="11">
    <source>
        <dbReference type="ARBA" id="ARBA00022499"/>
    </source>
</evidence>
<keyword evidence="19" id="KW-0106">Calcium</keyword>
<keyword evidence="23" id="KW-0560">Oxidoreductase</keyword>
<dbReference type="PROSITE" id="PS01285">
    <property type="entry name" value="FA58C_1"/>
    <property type="match status" value="2"/>
</dbReference>
<dbReference type="Proteomes" id="UP000007754">
    <property type="component" value="Chromosome 1"/>
</dbReference>
<evidence type="ECO:0000256" key="4">
    <source>
        <dbReference type="ARBA" id="ARBA00004613"/>
    </source>
</evidence>
<dbReference type="PROSITE" id="PS50022">
    <property type="entry name" value="FA58C_3"/>
    <property type="match status" value="2"/>
</dbReference>
<dbReference type="GO" id="GO:0005615">
    <property type="term" value="C:extracellular space"/>
    <property type="evidence" value="ECO:0007669"/>
    <property type="project" value="Ensembl"/>
</dbReference>
<keyword evidence="17" id="KW-0677">Repeat</keyword>
<dbReference type="FunFam" id="2.60.40.420:FF:000028">
    <property type="entry name" value="Ceruloplasmin"/>
    <property type="match status" value="2"/>
</dbReference>
<dbReference type="InterPro" id="IPR000421">
    <property type="entry name" value="FA58C"/>
</dbReference>
<dbReference type="InterPro" id="IPR011706">
    <property type="entry name" value="Cu-oxidase_C"/>
</dbReference>
<dbReference type="FunFam" id="3.30.1460.50:FF:000001">
    <property type="entry name" value="Autophagy-related protein 3"/>
    <property type="match status" value="1"/>
</dbReference>
<comment type="similarity">
    <text evidence="6">Belongs to the multicopper oxidase family.</text>
</comment>
<keyword evidence="12" id="KW-0964">Secreted</keyword>
<keyword evidence="9" id="KW-0813">Transport</keyword>
<dbReference type="GO" id="GO:0005886">
    <property type="term" value="C:plasma membrane"/>
    <property type="evidence" value="ECO:0007669"/>
    <property type="project" value="TreeGrafter"/>
</dbReference>
<dbReference type="Gene3D" id="2.60.120.260">
    <property type="entry name" value="Galactose-binding domain-like"/>
    <property type="match status" value="2"/>
</dbReference>
<evidence type="ECO:0000256" key="12">
    <source>
        <dbReference type="ARBA" id="ARBA00022525"/>
    </source>
</evidence>
<proteinExistence type="inferred from homology"/>
<feature type="region of interest" description="Disordered" evidence="31">
    <location>
        <begin position="139"/>
        <end position="163"/>
    </location>
</feature>
<comment type="cofactor">
    <cofactor evidence="1">
        <name>Cu cation</name>
        <dbReference type="ChEBI" id="CHEBI:23378"/>
    </cofactor>
</comment>
<keyword evidence="27 30" id="KW-1015">Disulfide bond</keyword>
<dbReference type="Pfam" id="PF07731">
    <property type="entry name" value="Cu-oxidase_2"/>
    <property type="match status" value="1"/>
</dbReference>
<evidence type="ECO:0000313" key="34">
    <source>
        <dbReference type="Proteomes" id="UP000007754"/>
    </source>
</evidence>
<evidence type="ECO:0000256" key="31">
    <source>
        <dbReference type="SAM" id="MobiDB-lite"/>
    </source>
</evidence>
<keyword evidence="21" id="KW-0653">Protein transport</keyword>
<dbReference type="SMART" id="SM00231">
    <property type="entry name" value="FA58C"/>
    <property type="match status" value="2"/>
</dbReference>
<accession>H0ZT78</accession>
<evidence type="ECO:0000256" key="19">
    <source>
        <dbReference type="ARBA" id="ARBA00022837"/>
    </source>
</evidence>
<dbReference type="PANTHER" id="PTHR46806:SF10">
    <property type="entry name" value="COAGULATION FACTOR V"/>
    <property type="match status" value="1"/>
</dbReference>
<feature type="region of interest" description="Disordered" evidence="31">
    <location>
        <begin position="1026"/>
        <end position="1048"/>
    </location>
</feature>
<dbReference type="GO" id="GO:0004322">
    <property type="term" value="F:ferroxidase activity"/>
    <property type="evidence" value="ECO:0007669"/>
    <property type="project" value="UniProtKB-EC"/>
</dbReference>
<evidence type="ECO:0000256" key="23">
    <source>
        <dbReference type="ARBA" id="ARBA00023002"/>
    </source>
</evidence>
<comment type="subcellular location">
    <subcellularLocation>
        <location evidence="3">Cytoplasm</location>
    </subcellularLocation>
    <subcellularLocation>
        <location evidence="2">Membrane</location>
        <topology evidence="2">Single-pass membrane protein</topology>
    </subcellularLocation>
    <subcellularLocation>
        <location evidence="4">Secreted</location>
    </subcellularLocation>
</comment>
<evidence type="ECO:0000256" key="7">
    <source>
        <dbReference type="ARBA" id="ARBA00013107"/>
    </source>
</evidence>
<keyword evidence="28" id="KW-0325">Glycoprotein</keyword>
<dbReference type="InterPro" id="IPR008979">
    <property type="entry name" value="Galactose-bd-like_sf"/>
</dbReference>
<evidence type="ECO:0000256" key="24">
    <source>
        <dbReference type="ARBA" id="ARBA00023006"/>
    </source>
</evidence>
<dbReference type="InterPro" id="IPR008972">
    <property type="entry name" value="Cupredoxin"/>
</dbReference>
<keyword evidence="26" id="KW-0472">Membrane</keyword>
<dbReference type="FunFam" id="2.60.120.260:FF:000002">
    <property type="entry name" value="Coagulation factor VIII"/>
    <property type="match status" value="2"/>
</dbReference>
<dbReference type="CDD" id="cd14450">
    <property type="entry name" value="CuRO_3_FV_like"/>
    <property type="match status" value="1"/>
</dbReference>
<name>H0ZT78_TAEGU</name>
<evidence type="ECO:0000256" key="3">
    <source>
        <dbReference type="ARBA" id="ARBA00004496"/>
    </source>
</evidence>
<dbReference type="GO" id="GO:0031091">
    <property type="term" value="C:platelet alpha granule"/>
    <property type="evidence" value="ECO:0007669"/>
    <property type="project" value="Ensembl"/>
</dbReference>